<keyword evidence="7" id="KW-1185">Reference proteome</keyword>
<evidence type="ECO:0000256" key="2">
    <source>
        <dbReference type="ARBA" id="ARBA00022723"/>
    </source>
</evidence>
<dbReference type="InterPro" id="IPR007197">
    <property type="entry name" value="rSAM"/>
</dbReference>
<dbReference type="STRING" id="937334.SAMN05444406_12518"/>
<proteinExistence type="predicted"/>
<dbReference type="PANTHER" id="PTHR43075:SF1">
    <property type="entry name" value="FORMATE LYASE ACTIVATING ENZYME, PUTATIVE (AFU_ORTHOLOGUE AFUA_2G15630)-RELATED"/>
    <property type="match status" value="1"/>
</dbReference>
<feature type="binding site" evidence="5">
    <location>
        <position position="91"/>
    </location>
    <ligand>
        <name>[4Fe-4S] cluster</name>
        <dbReference type="ChEBI" id="CHEBI:49883"/>
        <note>4Fe-4S-S-AdoMet</note>
    </ligand>
</feature>
<feature type="binding site" evidence="5">
    <location>
        <position position="88"/>
    </location>
    <ligand>
        <name>[4Fe-4S] cluster</name>
        <dbReference type="ChEBI" id="CHEBI:49883"/>
        <note>4Fe-4S-S-AdoMet</note>
    </ligand>
</feature>
<dbReference type="PIRSF" id="PIRSF004869">
    <property type="entry name" value="PflX_prd"/>
    <property type="match status" value="1"/>
</dbReference>
<evidence type="ECO:0000256" key="5">
    <source>
        <dbReference type="PIRSR" id="PIRSR004869-50"/>
    </source>
</evidence>
<dbReference type="InterPro" id="IPR058240">
    <property type="entry name" value="rSAM_sf"/>
</dbReference>
<dbReference type="Proteomes" id="UP000198577">
    <property type="component" value="Unassembled WGS sequence"/>
</dbReference>
<evidence type="ECO:0000256" key="3">
    <source>
        <dbReference type="ARBA" id="ARBA00023004"/>
    </source>
</evidence>
<keyword evidence="6" id="KW-0456">Lyase</keyword>
<dbReference type="OrthoDB" id="9781783at2"/>
<keyword evidence="1 5" id="KW-0949">S-adenosyl-L-methionine</keyword>
<evidence type="ECO:0000256" key="4">
    <source>
        <dbReference type="ARBA" id="ARBA00023014"/>
    </source>
</evidence>
<protein>
    <submittedName>
        <fullName evidence="6">Putative pyruvate formate lyase activating enzyme</fullName>
    </submittedName>
</protein>
<dbReference type="GO" id="GO:0051536">
    <property type="term" value="F:iron-sulfur cluster binding"/>
    <property type="evidence" value="ECO:0007669"/>
    <property type="project" value="UniProtKB-KW"/>
</dbReference>
<dbReference type="GO" id="GO:0016829">
    <property type="term" value="F:lyase activity"/>
    <property type="evidence" value="ECO:0007669"/>
    <property type="project" value="UniProtKB-KW"/>
</dbReference>
<dbReference type="PANTHER" id="PTHR43075">
    <property type="entry name" value="FORMATE LYASE ACTIVATING ENZYME, PUTATIVE (AFU_ORTHOLOGUE AFUA_2G15630)-RELATED"/>
    <property type="match status" value="1"/>
</dbReference>
<dbReference type="SUPFAM" id="SSF102114">
    <property type="entry name" value="Radical SAM enzymes"/>
    <property type="match status" value="1"/>
</dbReference>
<name>A0A1I5XF20_9FIRM</name>
<dbReference type="InterPro" id="IPR016431">
    <property type="entry name" value="Pyrv-formate_lyase-activ_prd"/>
</dbReference>
<dbReference type="AlphaFoldDB" id="A0A1I5XF20"/>
<reference evidence="6 7" key="1">
    <citation type="submission" date="2016-10" db="EMBL/GenBank/DDBJ databases">
        <authorList>
            <person name="de Groot N.N."/>
        </authorList>
    </citation>
    <scope>NUCLEOTIDE SEQUENCE [LARGE SCALE GENOMIC DNA]</scope>
    <source>
        <strain evidence="6 7">DSM 20678</strain>
    </source>
</reference>
<dbReference type="InterPro" id="IPR013785">
    <property type="entry name" value="Aldolase_TIM"/>
</dbReference>
<dbReference type="EMBL" id="FOXR01000025">
    <property type="protein sequence ID" value="SFQ30572.1"/>
    <property type="molecule type" value="Genomic_DNA"/>
</dbReference>
<evidence type="ECO:0000313" key="7">
    <source>
        <dbReference type="Proteomes" id="UP000198577"/>
    </source>
</evidence>
<organism evidence="6 7">
    <name type="scientific">Caldicoprobacter faecalis</name>
    <dbReference type="NCBI Taxonomy" id="937334"/>
    <lineage>
        <taxon>Bacteria</taxon>
        <taxon>Bacillati</taxon>
        <taxon>Bacillota</taxon>
        <taxon>Clostridia</taxon>
        <taxon>Caldicoprobacterales</taxon>
        <taxon>Caldicoprobacteraceae</taxon>
        <taxon>Caldicoprobacter</taxon>
    </lineage>
</organism>
<keyword evidence="2 5" id="KW-0479">Metal-binding</keyword>
<keyword evidence="4 5" id="KW-0411">Iron-sulfur</keyword>
<dbReference type="SFLD" id="SFLDS00029">
    <property type="entry name" value="Radical_SAM"/>
    <property type="match status" value="1"/>
</dbReference>
<keyword evidence="6" id="KW-0670">Pyruvate</keyword>
<sequence length="302" mass="34657">MAKYKPGYLKLLESDELKNRVREARKHLDECNLCPHECGVNRKGAMGFCRSYDEAVVASYGPHFGEEPPLVGRNGSGTIFFGYCNMRCVFCQNCELSHGGEGEVVSNEVLAEVMLVIQNHYRCHNINLVTPTHFVPNILEALYIAAQKGLELPLVYNCGGYERVETLRLLDGVVDIYMPDFKYSIEERGVKYSKVRDYPKYVKSALKEMDRQVGGLKLDERGVAYKGLLIRHLVMPGGLEDTKEILRFIKEELSPDCAVNLMDQYYPHYKAYKYEEIARRLSPEEYKEAWLYAKELGLRLIE</sequence>
<evidence type="ECO:0000313" key="6">
    <source>
        <dbReference type="EMBL" id="SFQ30572.1"/>
    </source>
</evidence>
<dbReference type="InterPro" id="IPR040085">
    <property type="entry name" value="MJ0674-like"/>
</dbReference>
<keyword evidence="3 5" id="KW-0408">Iron</keyword>
<dbReference type="Gene3D" id="3.20.20.70">
    <property type="entry name" value="Aldolase class I"/>
    <property type="match status" value="1"/>
</dbReference>
<gene>
    <name evidence="6" type="ORF">SAMN05444406_12518</name>
</gene>
<evidence type="ECO:0000256" key="1">
    <source>
        <dbReference type="ARBA" id="ARBA00022691"/>
    </source>
</evidence>
<dbReference type="GO" id="GO:0046872">
    <property type="term" value="F:metal ion binding"/>
    <property type="evidence" value="ECO:0007669"/>
    <property type="project" value="UniProtKB-KW"/>
</dbReference>
<dbReference type="SFLD" id="SFLDG01099">
    <property type="entry name" value="Uncharacterised_Radical_SAM_Su"/>
    <property type="match status" value="1"/>
</dbReference>
<dbReference type="RefSeq" id="WP_025747395.1">
    <property type="nucleotide sequence ID" value="NZ_FOXR01000025.1"/>
</dbReference>
<accession>A0A1I5XF20</accession>
<comment type="cofactor">
    <cofactor evidence="5">
        <name>[4Fe-4S] cluster</name>
        <dbReference type="ChEBI" id="CHEBI:49883"/>
    </cofactor>
    <text evidence="5">Binds 1 [4Fe-4S] cluster. The cluster is coordinated with 3 cysteines and an exchangeable S-adenosyl-L-methionine.</text>
</comment>
<feature type="binding site" evidence="5">
    <location>
        <position position="84"/>
    </location>
    <ligand>
        <name>[4Fe-4S] cluster</name>
        <dbReference type="ChEBI" id="CHEBI:49883"/>
        <note>4Fe-4S-S-AdoMet</note>
    </ligand>
</feature>